<keyword evidence="1" id="KW-0812">Transmembrane</keyword>
<organism evidence="2 3">
    <name type="scientific">Solanum commersonii</name>
    <name type="common">Commerson's wild potato</name>
    <name type="synonym">Commerson's nightshade</name>
    <dbReference type="NCBI Taxonomy" id="4109"/>
    <lineage>
        <taxon>Eukaryota</taxon>
        <taxon>Viridiplantae</taxon>
        <taxon>Streptophyta</taxon>
        <taxon>Embryophyta</taxon>
        <taxon>Tracheophyta</taxon>
        <taxon>Spermatophyta</taxon>
        <taxon>Magnoliopsida</taxon>
        <taxon>eudicotyledons</taxon>
        <taxon>Gunneridae</taxon>
        <taxon>Pentapetalae</taxon>
        <taxon>asterids</taxon>
        <taxon>lamiids</taxon>
        <taxon>Solanales</taxon>
        <taxon>Solanaceae</taxon>
        <taxon>Solanoideae</taxon>
        <taxon>Solaneae</taxon>
        <taxon>Solanum</taxon>
    </lineage>
</organism>
<comment type="caution">
    <text evidence="2">The sequence shown here is derived from an EMBL/GenBank/DDBJ whole genome shotgun (WGS) entry which is preliminary data.</text>
</comment>
<proteinExistence type="predicted"/>
<keyword evidence="3" id="KW-1185">Reference proteome</keyword>
<dbReference type="EMBL" id="JACXVP010000004">
    <property type="protein sequence ID" value="KAG5609734.1"/>
    <property type="molecule type" value="Genomic_DNA"/>
</dbReference>
<name>A0A9J5ZFY3_SOLCO</name>
<keyword evidence="1" id="KW-0472">Membrane</keyword>
<accession>A0A9J5ZFY3</accession>
<evidence type="ECO:0000256" key="1">
    <source>
        <dbReference type="SAM" id="Phobius"/>
    </source>
</evidence>
<gene>
    <name evidence="2" type="ORF">H5410_021015</name>
</gene>
<feature type="transmembrane region" description="Helical" evidence="1">
    <location>
        <begin position="15"/>
        <end position="32"/>
    </location>
</feature>
<keyword evidence="1" id="KW-1133">Transmembrane helix</keyword>
<dbReference type="Proteomes" id="UP000824120">
    <property type="component" value="Chromosome 4"/>
</dbReference>
<evidence type="ECO:0000313" key="3">
    <source>
        <dbReference type="Proteomes" id="UP000824120"/>
    </source>
</evidence>
<feature type="non-terminal residue" evidence="2">
    <location>
        <position position="85"/>
    </location>
</feature>
<evidence type="ECO:0000313" key="2">
    <source>
        <dbReference type="EMBL" id="KAG5609734.1"/>
    </source>
</evidence>
<reference evidence="2 3" key="1">
    <citation type="submission" date="2020-09" db="EMBL/GenBank/DDBJ databases">
        <title>De no assembly of potato wild relative species, Solanum commersonii.</title>
        <authorList>
            <person name="Cho K."/>
        </authorList>
    </citation>
    <scope>NUCLEOTIDE SEQUENCE [LARGE SCALE GENOMIC DNA]</scope>
    <source>
        <strain evidence="2">LZ3.2</strain>
        <tissue evidence="2">Leaf</tissue>
    </source>
</reference>
<protein>
    <submittedName>
        <fullName evidence="2">Uncharacterized protein</fullName>
    </submittedName>
</protein>
<sequence length="85" mass="10289">QQQQQLDKPRSKVSWSRLLIITIHFVPFRLVSFQYPRKKMPSFPLSFYLIKQQQSQLNKPRSKVSWSRLLIITIHFIPFCCFDHI</sequence>
<dbReference type="AlphaFoldDB" id="A0A9J5ZFY3"/>